<dbReference type="PANTHER" id="PTHR15414">
    <property type="entry name" value="OS-9-RELATED"/>
    <property type="match status" value="1"/>
</dbReference>
<dbReference type="AlphaFoldDB" id="A0A9P8Q9K7"/>
<comment type="function">
    <text evidence="7">Lectin involved in the quality control of the secretory pathway. As a member of the endoplasmic reticulum-associated degradation lumenal (ERAD-L) surveillance system, targets misfolded endoplasmic reticulum lumenal glycoproteins for degradation.</text>
</comment>
<dbReference type="SUPFAM" id="SSF50911">
    <property type="entry name" value="Mannose 6-phosphate receptor domain"/>
    <property type="match status" value="1"/>
</dbReference>
<dbReference type="Proteomes" id="UP000774326">
    <property type="component" value="Unassembled WGS sequence"/>
</dbReference>
<dbReference type="EMBL" id="JAEUBG010001988">
    <property type="protein sequence ID" value="KAH3685450.1"/>
    <property type="molecule type" value="Genomic_DNA"/>
</dbReference>
<feature type="domain" description="MRH" evidence="9">
    <location>
        <begin position="129"/>
        <end position="258"/>
    </location>
</feature>
<keyword evidence="3 8" id="KW-0732">Signal</keyword>
<name>A0A9P8Q9K7_WICPI</name>
<reference evidence="10" key="1">
    <citation type="journal article" date="2021" name="Open Biol.">
        <title>Shared evolutionary footprints suggest mitochondrial oxidative damage underlies multiple complex I losses in fungi.</title>
        <authorList>
            <person name="Schikora-Tamarit M.A."/>
            <person name="Marcet-Houben M."/>
            <person name="Nosek J."/>
            <person name="Gabaldon T."/>
        </authorList>
    </citation>
    <scope>NUCLEOTIDE SEQUENCE</scope>
    <source>
        <strain evidence="10">CBS2887</strain>
    </source>
</reference>
<dbReference type="InterPro" id="IPR044865">
    <property type="entry name" value="MRH_dom"/>
</dbReference>
<gene>
    <name evidence="10" type="ORF">WICPIJ_003565</name>
</gene>
<comment type="subcellular location">
    <subcellularLocation>
        <location evidence="1 7">Endoplasmic reticulum membrane</location>
        <topology evidence="1 7">Peripheral membrane protein</topology>
        <orientation evidence="1 7">Lumenal side</orientation>
    </subcellularLocation>
</comment>
<evidence type="ECO:0000256" key="1">
    <source>
        <dbReference type="ARBA" id="ARBA00004367"/>
    </source>
</evidence>
<evidence type="ECO:0000256" key="7">
    <source>
        <dbReference type="RuleBase" id="RU369099"/>
    </source>
</evidence>
<evidence type="ECO:0000256" key="3">
    <source>
        <dbReference type="ARBA" id="ARBA00022729"/>
    </source>
</evidence>
<keyword evidence="5 7" id="KW-0256">Endoplasmic reticulum</keyword>
<evidence type="ECO:0000259" key="9">
    <source>
        <dbReference type="PROSITE" id="PS51914"/>
    </source>
</evidence>
<organism evidence="10 11">
    <name type="scientific">Wickerhamomyces pijperi</name>
    <name type="common">Yeast</name>
    <name type="synonym">Pichia pijperi</name>
    <dbReference type="NCBI Taxonomy" id="599730"/>
    <lineage>
        <taxon>Eukaryota</taxon>
        <taxon>Fungi</taxon>
        <taxon>Dikarya</taxon>
        <taxon>Ascomycota</taxon>
        <taxon>Saccharomycotina</taxon>
        <taxon>Saccharomycetes</taxon>
        <taxon>Phaffomycetales</taxon>
        <taxon>Wickerhamomycetaceae</taxon>
        <taxon>Wickerhamomyces</taxon>
    </lineage>
</organism>
<keyword evidence="7" id="KW-0472">Membrane</keyword>
<dbReference type="GO" id="GO:0005788">
    <property type="term" value="C:endoplasmic reticulum lumen"/>
    <property type="evidence" value="ECO:0007669"/>
    <property type="project" value="UniProtKB-UniRule"/>
</dbReference>
<evidence type="ECO:0000313" key="10">
    <source>
        <dbReference type="EMBL" id="KAH3685450.1"/>
    </source>
</evidence>
<evidence type="ECO:0000256" key="4">
    <source>
        <dbReference type="ARBA" id="ARBA00022734"/>
    </source>
</evidence>
<dbReference type="OrthoDB" id="448954at2759"/>
<dbReference type="GO" id="GO:0005789">
    <property type="term" value="C:endoplasmic reticulum membrane"/>
    <property type="evidence" value="ECO:0007669"/>
    <property type="project" value="UniProtKB-SubCell"/>
</dbReference>
<dbReference type="InterPro" id="IPR045149">
    <property type="entry name" value="OS-9-like"/>
</dbReference>
<evidence type="ECO:0000256" key="2">
    <source>
        <dbReference type="ARBA" id="ARBA00009918"/>
    </source>
</evidence>
<keyword evidence="4 7" id="KW-0430">Lectin</keyword>
<evidence type="ECO:0000256" key="5">
    <source>
        <dbReference type="ARBA" id="ARBA00022824"/>
    </source>
</evidence>
<evidence type="ECO:0000256" key="8">
    <source>
        <dbReference type="SAM" id="SignalP"/>
    </source>
</evidence>
<dbReference type="GO" id="GO:0030968">
    <property type="term" value="P:endoplasmic reticulum unfolded protein response"/>
    <property type="evidence" value="ECO:0007669"/>
    <property type="project" value="UniProtKB-UniRule"/>
</dbReference>
<dbReference type="PANTHER" id="PTHR15414:SF0">
    <property type="entry name" value="ENDOPLASMIC RETICULUM LECTIN 1"/>
    <property type="match status" value="1"/>
</dbReference>
<dbReference type="GO" id="GO:0030246">
    <property type="term" value="F:carbohydrate binding"/>
    <property type="evidence" value="ECO:0007669"/>
    <property type="project" value="UniProtKB-UniRule"/>
</dbReference>
<proteinExistence type="inferred from homology"/>
<dbReference type="GO" id="GO:0030970">
    <property type="term" value="P:retrograde protein transport, ER to cytosol"/>
    <property type="evidence" value="ECO:0007669"/>
    <property type="project" value="TreeGrafter"/>
</dbReference>
<evidence type="ECO:0000256" key="6">
    <source>
        <dbReference type="ARBA" id="ARBA00023157"/>
    </source>
</evidence>
<accession>A0A9P8Q9K7</accession>
<evidence type="ECO:0000313" key="11">
    <source>
        <dbReference type="Proteomes" id="UP000774326"/>
    </source>
</evidence>
<feature type="signal peptide" evidence="8">
    <location>
        <begin position="1"/>
        <end position="24"/>
    </location>
</feature>
<keyword evidence="6" id="KW-1015">Disulfide bond</keyword>
<dbReference type="InterPro" id="IPR012913">
    <property type="entry name" value="OS9-like_dom"/>
</dbReference>
<reference evidence="10" key="2">
    <citation type="submission" date="2021-01" db="EMBL/GenBank/DDBJ databases">
        <authorList>
            <person name="Schikora-Tamarit M.A."/>
        </authorList>
    </citation>
    <scope>NUCLEOTIDE SEQUENCE</scope>
    <source>
        <strain evidence="10">CBS2887</strain>
    </source>
</reference>
<protein>
    <recommendedName>
        <fullName evidence="7">Endoplasmic reticulum lectin</fullName>
    </recommendedName>
    <alternativeName>
        <fullName evidence="7">Protein OS-9 homolog</fullName>
    </alternativeName>
</protein>
<comment type="similarity">
    <text evidence="2 7">Belongs to the OS-9 family.</text>
</comment>
<comment type="caution">
    <text evidence="10">The sequence shown here is derived from an EMBL/GenBank/DDBJ whole genome shotgun (WGS) entry which is preliminary data.</text>
</comment>
<dbReference type="PROSITE" id="PS51914">
    <property type="entry name" value="MRH"/>
    <property type="match status" value="1"/>
</dbReference>
<sequence>MNNSQSLTTRLLLVLLLTTQQVLASLSVFHDIYAYPKYEVNFLDDQYYTVEEAKILLSLNALSSASTAESANSTFSYQLVKTPKEDYLCEIEHIRPDSNDSEDRISKEKQEIIDKIPILSQSIKSELEGKCILLVDGYWTYSLCNNSQVSQFHGGVNSLSNPKLFRYILGNVPSSADAEKEKDLTAKSNYTVGRDHISWYLSKTFDNGTICDLTGLPRTVEVQYSCNPTEGNANLFSSKEYSTCNYIVKISVPELCQEKVFRSRRDPFVSEIKCQKVLQGLGSGEELDHAPQQESMHLPSKISLLNYDLHSLGQELFSGFPKADDDDIIILIDLDSNAENLIERFGSVYFKSLEQNKLVSPAQATILQNEAIGYYFNAHVYDHKGDYEATLEIAFEKQDPPIITITSPKDLLRITSNVKSVITLKDVIGKAMKEGRK</sequence>
<feature type="chain" id="PRO_5040217272" description="Endoplasmic reticulum lectin" evidence="8">
    <location>
        <begin position="25"/>
        <end position="437"/>
    </location>
</feature>
<keyword evidence="11" id="KW-1185">Reference proteome</keyword>
<dbReference type="Gene3D" id="2.70.130.10">
    <property type="entry name" value="Mannose-6-phosphate receptor binding domain"/>
    <property type="match status" value="1"/>
</dbReference>
<dbReference type="Pfam" id="PF07915">
    <property type="entry name" value="PRKCSH"/>
    <property type="match status" value="1"/>
</dbReference>
<dbReference type="InterPro" id="IPR009011">
    <property type="entry name" value="Man6P_isomerase_rcpt-bd_dom_sf"/>
</dbReference>